<reference evidence="3 4" key="1">
    <citation type="submission" date="2022-11" db="EMBL/GenBank/DDBJ databases">
        <title>Whole genome sequence of Eschrichtius robustus ER-17-0199.</title>
        <authorList>
            <person name="Bruniche-Olsen A."/>
            <person name="Black A.N."/>
            <person name="Fields C.J."/>
            <person name="Walden K."/>
            <person name="Dewoody J.A."/>
        </authorList>
    </citation>
    <scope>NUCLEOTIDE SEQUENCE [LARGE SCALE GENOMIC DNA]</scope>
    <source>
        <strain evidence="3">ER-17-0199</strain>
        <tissue evidence="3">Blubber</tissue>
    </source>
</reference>
<dbReference type="EMBL" id="JAIQCJ010002042">
    <property type="protein sequence ID" value="KAJ8784756.1"/>
    <property type="molecule type" value="Genomic_DNA"/>
</dbReference>
<name>A0AB34GZ93_ESCRO</name>
<evidence type="ECO:0000256" key="1">
    <source>
        <dbReference type="SAM" id="MobiDB-lite"/>
    </source>
</evidence>
<gene>
    <name evidence="3" type="ORF">J1605_008107</name>
</gene>
<evidence type="ECO:0000313" key="3">
    <source>
        <dbReference type="EMBL" id="KAJ8784756.1"/>
    </source>
</evidence>
<comment type="caution">
    <text evidence="3">The sequence shown here is derived from an EMBL/GenBank/DDBJ whole genome shotgun (WGS) entry which is preliminary data.</text>
</comment>
<protein>
    <submittedName>
        <fullName evidence="3">Uncharacterized protein</fullName>
    </submittedName>
</protein>
<proteinExistence type="predicted"/>
<dbReference type="AlphaFoldDB" id="A0AB34GZ93"/>
<feature type="signal peptide" evidence="2">
    <location>
        <begin position="1"/>
        <end position="26"/>
    </location>
</feature>
<sequence length="109" mass="11420">MAAGSAPGWAVGALGVVCLLLRLGEWRPPPGARGDRQRGVSVAPGLRGRVDGRGPRRLQGPRCLRARRPPRWGGRAAVKAKSARARAHAEGGSSELPCGRKARASIQNS</sequence>
<feature type="chain" id="PRO_5044266276" evidence="2">
    <location>
        <begin position="27"/>
        <end position="109"/>
    </location>
</feature>
<feature type="region of interest" description="Disordered" evidence="1">
    <location>
        <begin position="27"/>
        <end position="109"/>
    </location>
</feature>
<accession>A0AB34GZ93</accession>
<organism evidence="3 4">
    <name type="scientific">Eschrichtius robustus</name>
    <name type="common">California gray whale</name>
    <name type="synonym">Eschrichtius gibbosus</name>
    <dbReference type="NCBI Taxonomy" id="9764"/>
    <lineage>
        <taxon>Eukaryota</taxon>
        <taxon>Metazoa</taxon>
        <taxon>Chordata</taxon>
        <taxon>Craniata</taxon>
        <taxon>Vertebrata</taxon>
        <taxon>Euteleostomi</taxon>
        <taxon>Mammalia</taxon>
        <taxon>Eutheria</taxon>
        <taxon>Laurasiatheria</taxon>
        <taxon>Artiodactyla</taxon>
        <taxon>Whippomorpha</taxon>
        <taxon>Cetacea</taxon>
        <taxon>Mysticeti</taxon>
        <taxon>Eschrichtiidae</taxon>
        <taxon>Eschrichtius</taxon>
    </lineage>
</organism>
<keyword evidence="2" id="KW-0732">Signal</keyword>
<feature type="compositionally biased region" description="Low complexity" evidence="1">
    <location>
        <begin position="71"/>
        <end position="80"/>
    </location>
</feature>
<keyword evidence="4" id="KW-1185">Reference proteome</keyword>
<evidence type="ECO:0000256" key="2">
    <source>
        <dbReference type="SAM" id="SignalP"/>
    </source>
</evidence>
<evidence type="ECO:0000313" key="4">
    <source>
        <dbReference type="Proteomes" id="UP001159641"/>
    </source>
</evidence>
<dbReference type="Proteomes" id="UP001159641">
    <property type="component" value="Unassembled WGS sequence"/>
</dbReference>